<evidence type="ECO:0000256" key="4">
    <source>
        <dbReference type="ARBA" id="ARBA00048348"/>
    </source>
</evidence>
<dbReference type="InterPro" id="IPR023561">
    <property type="entry name" value="Carbonic_anhydrase_a-class"/>
</dbReference>
<dbReference type="PROSITE" id="PS51144">
    <property type="entry name" value="ALPHA_CA_2"/>
    <property type="match status" value="2"/>
</dbReference>
<comment type="catalytic activity">
    <reaction evidence="4">
        <text>hydrogencarbonate + H(+) = CO2 + H2O</text>
        <dbReference type="Rhea" id="RHEA:10748"/>
        <dbReference type="ChEBI" id="CHEBI:15377"/>
        <dbReference type="ChEBI" id="CHEBI:15378"/>
        <dbReference type="ChEBI" id="CHEBI:16526"/>
        <dbReference type="ChEBI" id="CHEBI:17544"/>
        <dbReference type="EC" id="4.2.1.1"/>
    </reaction>
</comment>
<protein>
    <recommendedName>
        <fullName evidence="6">Alpha-carbonic anhydrase domain-containing protein</fullName>
    </recommendedName>
</protein>
<dbReference type="InterPro" id="IPR036398">
    <property type="entry name" value="CA_dom_sf"/>
</dbReference>
<dbReference type="GO" id="GO:0004089">
    <property type="term" value="F:carbonate dehydratase activity"/>
    <property type="evidence" value="ECO:0007669"/>
    <property type="project" value="UniProtKB-EC"/>
</dbReference>
<feature type="domain" description="Alpha-carbonic anhydrase" evidence="6">
    <location>
        <begin position="72"/>
        <end position="305"/>
    </location>
</feature>
<dbReference type="CDD" id="cd03124">
    <property type="entry name" value="alpha_CA_prokaryotic_like"/>
    <property type="match status" value="2"/>
</dbReference>
<dbReference type="PANTHER" id="PTHR18952:SF271">
    <property type="entry name" value="ALPHA CARBONIC ANHYDRASE 4-RELATED"/>
    <property type="match status" value="1"/>
</dbReference>
<comment type="similarity">
    <text evidence="3">Belongs to the alpha-class carbonic anhydrase family.</text>
</comment>
<evidence type="ECO:0000256" key="5">
    <source>
        <dbReference type="SAM" id="Phobius"/>
    </source>
</evidence>
<evidence type="ECO:0000259" key="6">
    <source>
        <dbReference type="PROSITE" id="PS51144"/>
    </source>
</evidence>
<dbReference type="EMBL" id="JADGMS010000006">
    <property type="protein sequence ID" value="KAF9679608.1"/>
    <property type="molecule type" value="Genomic_DNA"/>
</dbReference>
<keyword evidence="5" id="KW-0472">Membrane</keyword>
<comment type="function">
    <text evidence="1">Reversible hydration of carbon dioxide.</text>
</comment>
<evidence type="ECO:0000313" key="8">
    <source>
        <dbReference type="Proteomes" id="UP000657918"/>
    </source>
</evidence>
<accession>A0A835K0X6</accession>
<dbReference type="OrthoDB" id="429145at2759"/>
<dbReference type="GO" id="GO:0009570">
    <property type="term" value="C:chloroplast stroma"/>
    <property type="evidence" value="ECO:0007669"/>
    <property type="project" value="UniProtKB-SubCell"/>
</dbReference>
<dbReference type="InterPro" id="IPR001148">
    <property type="entry name" value="CA_dom"/>
</dbReference>
<evidence type="ECO:0000256" key="2">
    <source>
        <dbReference type="ARBA" id="ARBA00004470"/>
    </source>
</evidence>
<dbReference type="PANTHER" id="PTHR18952">
    <property type="entry name" value="CARBONIC ANHYDRASE"/>
    <property type="match status" value="1"/>
</dbReference>
<keyword evidence="5" id="KW-0812">Transmembrane</keyword>
<feature type="transmembrane region" description="Helical" evidence="5">
    <location>
        <begin position="34"/>
        <end position="55"/>
    </location>
</feature>
<evidence type="ECO:0000256" key="3">
    <source>
        <dbReference type="ARBA" id="ARBA00006365"/>
    </source>
</evidence>
<reference evidence="7 8" key="1">
    <citation type="submission" date="2020-10" db="EMBL/GenBank/DDBJ databases">
        <title>Plant Genome Project.</title>
        <authorList>
            <person name="Zhang R.-G."/>
        </authorList>
    </citation>
    <scope>NUCLEOTIDE SEQUENCE [LARGE SCALE GENOMIC DNA]</scope>
    <source>
        <strain evidence="7">FAFU-HL-1</strain>
        <tissue evidence="7">Leaf</tissue>
    </source>
</reference>
<dbReference type="Proteomes" id="UP000657918">
    <property type="component" value="Unassembled WGS sequence"/>
</dbReference>
<dbReference type="Pfam" id="PF00194">
    <property type="entry name" value="Carb_anhydrase"/>
    <property type="match status" value="2"/>
</dbReference>
<sequence>MFLPMISITHYLASCYLEKLEVVTMTSCCCCYKVVFFLIFIVSLILSSTFTVLAASASGREFGSKPATNDTVLFSYIEATGRGPSKWGQLDPKWKACGDGKLQSPIDLLDQNVKVLCGQQDQLRRDYKPANATIISRGHDIMVSWKGDAGKISINGTDYNLQHAHWHVPSEHTFNGKKYDLELHIVHVNSLGEAAAVVGILYKYGKPDPFLSELFPSIKSVTKQEKSLGILDPYKMVFGSRKSYRYIGSLSIPPCNEGLIWTVVKKVRTVSRKQVQLLRDVVDDGYQANARPIQALNGRAIMASSSHINVYNINVTSFLLLVSLIMVSCSLTICFASEYEVEKESEFAYVEGAGKGPKNWGKIDPHWEACGKGHMQSPIDLLDVRVQVFPSLGKLHRDYRAAPAAVKNRGHDITVIWKGDAGKITINDTNYHLKQCHWHSPSEHTFNGSRHVMELHLVHYSSQGGVAVAAIVYEYGHPDRFLSKLLRHITRVDPEEEIDAGIINPGDIKFGSRKYYRYTGSLTSPPCTEGVIWTIVKKVRTVSREQVKALRDAVHDGYEANARPTQSSDGRTVFEYTPGMI</sequence>
<feature type="domain" description="Alpha-carbonic anhydrase" evidence="6">
    <location>
        <begin position="345"/>
        <end position="577"/>
    </location>
</feature>
<proteinExistence type="inferred from homology"/>
<evidence type="ECO:0000313" key="7">
    <source>
        <dbReference type="EMBL" id="KAF9679608.1"/>
    </source>
</evidence>
<evidence type="ECO:0000256" key="1">
    <source>
        <dbReference type="ARBA" id="ARBA00002904"/>
    </source>
</evidence>
<dbReference type="GO" id="GO:0006730">
    <property type="term" value="P:one-carbon metabolic process"/>
    <property type="evidence" value="ECO:0007669"/>
    <property type="project" value="TreeGrafter"/>
</dbReference>
<dbReference type="InterPro" id="IPR041891">
    <property type="entry name" value="Alpha_CA_prokaryot-like"/>
</dbReference>
<dbReference type="AlphaFoldDB" id="A0A835K0X6"/>
<gene>
    <name evidence="7" type="ORF">SADUNF_Sadunf06G0032400</name>
</gene>
<name>A0A835K0X6_9ROSI</name>
<dbReference type="GO" id="GO:0008270">
    <property type="term" value="F:zinc ion binding"/>
    <property type="evidence" value="ECO:0007669"/>
    <property type="project" value="InterPro"/>
</dbReference>
<keyword evidence="5" id="KW-1133">Transmembrane helix</keyword>
<dbReference type="SUPFAM" id="SSF51069">
    <property type="entry name" value="Carbonic anhydrase"/>
    <property type="match status" value="2"/>
</dbReference>
<dbReference type="Gene3D" id="3.10.200.10">
    <property type="entry name" value="Alpha carbonic anhydrase"/>
    <property type="match status" value="2"/>
</dbReference>
<organism evidence="7 8">
    <name type="scientific">Salix dunnii</name>
    <dbReference type="NCBI Taxonomy" id="1413687"/>
    <lineage>
        <taxon>Eukaryota</taxon>
        <taxon>Viridiplantae</taxon>
        <taxon>Streptophyta</taxon>
        <taxon>Embryophyta</taxon>
        <taxon>Tracheophyta</taxon>
        <taxon>Spermatophyta</taxon>
        <taxon>Magnoliopsida</taxon>
        <taxon>eudicotyledons</taxon>
        <taxon>Gunneridae</taxon>
        <taxon>Pentapetalae</taxon>
        <taxon>rosids</taxon>
        <taxon>fabids</taxon>
        <taxon>Malpighiales</taxon>
        <taxon>Salicaceae</taxon>
        <taxon>Saliceae</taxon>
        <taxon>Salix</taxon>
    </lineage>
</organism>
<dbReference type="SMART" id="SM01057">
    <property type="entry name" value="Carb_anhydrase"/>
    <property type="match status" value="2"/>
</dbReference>
<keyword evidence="8" id="KW-1185">Reference proteome</keyword>
<comment type="subcellular location">
    <subcellularLocation>
        <location evidence="2">Plastid</location>
        <location evidence="2">Chloroplast stroma</location>
    </subcellularLocation>
</comment>
<comment type="caution">
    <text evidence="7">The sequence shown here is derived from an EMBL/GenBank/DDBJ whole genome shotgun (WGS) entry which is preliminary data.</text>
</comment>